<evidence type="ECO:0000313" key="1">
    <source>
        <dbReference type="EMBL" id="KGG50435.1"/>
    </source>
</evidence>
<dbReference type="HOGENOM" id="CLU_1175680_0_0_1"/>
<dbReference type="AlphaFoldDB" id="A0A098VNC0"/>
<comment type="caution">
    <text evidence="1">The sequence shown here is derived from an EMBL/GenBank/DDBJ whole genome shotgun (WGS) entry which is preliminary data.</text>
</comment>
<organism evidence="1 2">
    <name type="scientific">Mitosporidium daphniae</name>
    <dbReference type="NCBI Taxonomy" id="1485682"/>
    <lineage>
        <taxon>Eukaryota</taxon>
        <taxon>Fungi</taxon>
        <taxon>Fungi incertae sedis</taxon>
        <taxon>Microsporidia</taxon>
        <taxon>Mitosporidium</taxon>
    </lineage>
</organism>
<accession>A0A098VNC0</accession>
<protein>
    <submittedName>
        <fullName evidence="1">Uncharacterized protein</fullName>
    </submittedName>
</protein>
<sequence length="236" mass="26928">MTRQTLQYRRAFKTGILPDTETSFSEIFFFEISFSERFFFEISCSEALFILPGSDRTSKQNRKKINENPKYTDAKKQIPSLREVADQLCALNGKLNGRIDSLLIELNAIKSRLLNVLDFNRNCLPLGSNLLYKLDRDAEECELNVLSGQFIGKFTQWISTVLLPKLSLLKKILEQDILCSDEYRNASKFTLTNSRESFFETFALLDTLQIRVCAIANLLSIAPFDLSSIPGLLSEL</sequence>
<dbReference type="VEuPathDB" id="MicrosporidiaDB:DI09_6p190"/>
<dbReference type="Proteomes" id="UP000029725">
    <property type="component" value="Unassembled WGS sequence"/>
</dbReference>
<evidence type="ECO:0000313" key="2">
    <source>
        <dbReference type="Proteomes" id="UP000029725"/>
    </source>
</evidence>
<gene>
    <name evidence="1" type="ORF">DI09_6p190</name>
</gene>
<reference evidence="1 2" key="1">
    <citation type="submission" date="2014-04" db="EMBL/GenBank/DDBJ databases">
        <title>A new species of microsporidia sheds light on the evolution of extreme parasitism.</title>
        <authorList>
            <person name="Haag K.L."/>
            <person name="James T.Y."/>
            <person name="Larsson R."/>
            <person name="Schaer T.M."/>
            <person name="Refardt D."/>
            <person name="Pombert J.-F."/>
            <person name="Ebert D."/>
        </authorList>
    </citation>
    <scope>NUCLEOTIDE SEQUENCE [LARGE SCALE GENOMIC DNA]</scope>
    <source>
        <strain evidence="1 2">UGP3</strain>
        <tissue evidence="1">Spores</tissue>
    </source>
</reference>
<dbReference type="GeneID" id="25260648"/>
<dbReference type="RefSeq" id="XP_013236862.1">
    <property type="nucleotide sequence ID" value="XM_013381408.1"/>
</dbReference>
<proteinExistence type="predicted"/>
<name>A0A098VNC0_9MICR</name>
<dbReference type="EMBL" id="JMKJ01000579">
    <property type="protein sequence ID" value="KGG50435.1"/>
    <property type="molecule type" value="Genomic_DNA"/>
</dbReference>
<keyword evidence="2" id="KW-1185">Reference proteome</keyword>